<comment type="catalytic activity">
    <reaction evidence="8">
        <text>myo-inositol(out) + H(+)(out) = myo-inositol(in) + H(+)(in)</text>
        <dbReference type="Rhea" id="RHEA:60364"/>
        <dbReference type="ChEBI" id="CHEBI:15378"/>
        <dbReference type="ChEBI" id="CHEBI:17268"/>
    </reaction>
</comment>
<keyword evidence="12" id="KW-0732">Signal</keyword>
<evidence type="ECO:0000313" key="14">
    <source>
        <dbReference type="EMBL" id="GAA94684.1"/>
    </source>
</evidence>
<evidence type="ECO:0000256" key="11">
    <source>
        <dbReference type="SAM" id="Phobius"/>
    </source>
</evidence>
<evidence type="ECO:0000256" key="10">
    <source>
        <dbReference type="SAM" id="MobiDB-lite"/>
    </source>
</evidence>
<dbReference type="PROSITE" id="PS00217">
    <property type="entry name" value="SUGAR_TRANSPORT_2"/>
    <property type="match status" value="1"/>
</dbReference>
<dbReference type="PROSITE" id="PS50850">
    <property type="entry name" value="MFS"/>
    <property type="match status" value="1"/>
</dbReference>
<dbReference type="STRING" id="764103.G7DVS4"/>
<evidence type="ECO:0000313" key="15">
    <source>
        <dbReference type="Proteomes" id="UP000009131"/>
    </source>
</evidence>
<keyword evidence="7 11" id="KW-0472">Membrane</keyword>
<reference evidence="14 15" key="2">
    <citation type="journal article" date="2012" name="Open Biol.">
        <title>Characteristics of nucleosomes and linker DNA regions on the genome of the basidiomycete Mixia osmundae revealed by mono- and dinucleosome mapping.</title>
        <authorList>
            <person name="Nishida H."/>
            <person name="Kondo S."/>
            <person name="Matsumoto T."/>
            <person name="Suzuki Y."/>
            <person name="Yoshikawa H."/>
            <person name="Taylor T.D."/>
            <person name="Sugiyama J."/>
        </authorList>
    </citation>
    <scope>NUCLEOTIDE SEQUENCE [LARGE SCALE GENOMIC DNA]</scope>
    <source>
        <strain evidence="15">CBS 9802 / IAM 14324 / JCM 22182 / KY 12970</strain>
    </source>
</reference>
<evidence type="ECO:0000256" key="1">
    <source>
        <dbReference type="ARBA" id="ARBA00004141"/>
    </source>
</evidence>
<keyword evidence="3 9" id="KW-0813">Transport</keyword>
<evidence type="ECO:0000256" key="8">
    <source>
        <dbReference type="ARBA" id="ARBA00049119"/>
    </source>
</evidence>
<dbReference type="PRINTS" id="PR00171">
    <property type="entry name" value="SUGRTRNSPORT"/>
</dbReference>
<accession>G7DVS4</accession>
<feature type="transmembrane region" description="Helical" evidence="11">
    <location>
        <begin position="331"/>
        <end position="353"/>
    </location>
</feature>
<dbReference type="GO" id="GO:0005351">
    <property type="term" value="F:carbohydrate:proton symporter activity"/>
    <property type="evidence" value="ECO:0007669"/>
    <property type="project" value="TreeGrafter"/>
</dbReference>
<dbReference type="InterPro" id="IPR005828">
    <property type="entry name" value="MFS_sugar_transport-like"/>
</dbReference>
<evidence type="ECO:0000256" key="5">
    <source>
        <dbReference type="ARBA" id="ARBA00022692"/>
    </source>
</evidence>
<gene>
    <name evidence="14" type="primary">Mo01337</name>
    <name evidence="14" type="ORF">E5Q_01337</name>
</gene>
<dbReference type="SUPFAM" id="SSF103473">
    <property type="entry name" value="MFS general substrate transporter"/>
    <property type="match status" value="1"/>
</dbReference>
<feature type="transmembrane region" description="Helical" evidence="11">
    <location>
        <begin position="112"/>
        <end position="133"/>
    </location>
</feature>
<keyword evidence="15" id="KW-1185">Reference proteome</keyword>
<dbReference type="RefSeq" id="XP_014568201.1">
    <property type="nucleotide sequence ID" value="XM_014712715.1"/>
</dbReference>
<dbReference type="EMBL" id="BABT02000046">
    <property type="protein sequence ID" value="GAA94684.1"/>
    <property type="molecule type" value="Genomic_DNA"/>
</dbReference>
<dbReference type="PANTHER" id="PTHR48022">
    <property type="entry name" value="PLASTIDIC GLUCOSE TRANSPORTER 4"/>
    <property type="match status" value="1"/>
</dbReference>
<keyword evidence="6 11" id="KW-1133">Transmembrane helix</keyword>
<dbReference type="Gene3D" id="1.20.1250.20">
    <property type="entry name" value="MFS general substrate transporter like domains"/>
    <property type="match status" value="1"/>
</dbReference>
<evidence type="ECO:0000256" key="3">
    <source>
        <dbReference type="ARBA" id="ARBA00022448"/>
    </source>
</evidence>
<dbReference type="InParanoid" id="G7DVS4"/>
<dbReference type="OMA" id="YCISIGA"/>
<dbReference type="InterPro" id="IPR003663">
    <property type="entry name" value="Sugar/inositol_transpt"/>
</dbReference>
<dbReference type="InterPro" id="IPR050360">
    <property type="entry name" value="MFS_Sugar_Transporters"/>
</dbReference>
<feature type="signal peptide" evidence="12">
    <location>
        <begin position="1"/>
        <end position="21"/>
    </location>
</feature>
<evidence type="ECO:0000256" key="12">
    <source>
        <dbReference type="SAM" id="SignalP"/>
    </source>
</evidence>
<evidence type="ECO:0000256" key="4">
    <source>
        <dbReference type="ARBA" id="ARBA00022597"/>
    </source>
</evidence>
<feature type="transmembrane region" description="Helical" evidence="11">
    <location>
        <begin position="302"/>
        <end position="324"/>
    </location>
</feature>
<evidence type="ECO:0000256" key="7">
    <source>
        <dbReference type="ARBA" id="ARBA00023136"/>
    </source>
</evidence>
<feature type="transmembrane region" description="Helical" evidence="11">
    <location>
        <begin position="268"/>
        <end position="290"/>
    </location>
</feature>
<evidence type="ECO:0000256" key="6">
    <source>
        <dbReference type="ARBA" id="ARBA00022989"/>
    </source>
</evidence>
<protein>
    <recommendedName>
        <fullName evidence="13">Major facilitator superfamily (MFS) profile domain-containing protein</fullName>
    </recommendedName>
</protein>
<dbReference type="PANTHER" id="PTHR48022:SF75">
    <property type="entry name" value="GALACTOSE TRANSPORTER-RELATED"/>
    <property type="match status" value="1"/>
</dbReference>
<keyword evidence="4" id="KW-0762">Sugar transport</keyword>
<feature type="region of interest" description="Disordered" evidence="10">
    <location>
        <begin position="498"/>
        <end position="529"/>
    </location>
</feature>
<feature type="chain" id="PRO_5009955558" description="Major facilitator superfamily (MFS) profile domain-containing protein" evidence="12">
    <location>
        <begin position="22"/>
        <end position="529"/>
    </location>
</feature>
<dbReference type="FunCoup" id="G7DVS4">
    <property type="interactions" value="206"/>
</dbReference>
<comment type="caution">
    <text evidence="14">The sequence shown here is derived from an EMBL/GenBank/DDBJ whole genome shotgun (WGS) entry which is preliminary data.</text>
</comment>
<feature type="transmembrane region" description="Helical" evidence="11">
    <location>
        <begin position="57"/>
        <end position="75"/>
    </location>
</feature>
<dbReference type="NCBIfam" id="TIGR00879">
    <property type="entry name" value="SP"/>
    <property type="match status" value="1"/>
</dbReference>
<feature type="transmembrane region" description="Helical" evidence="11">
    <location>
        <begin position="365"/>
        <end position="390"/>
    </location>
</feature>
<dbReference type="Pfam" id="PF00083">
    <property type="entry name" value="Sugar_tr"/>
    <property type="match status" value="1"/>
</dbReference>
<dbReference type="HOGENOM" id="CLU_001265_30_1_1"/>
<feature type="compositionally biased region" description="Polar residues" evidence="10">
    <location>
        <begin position="514"/>
        <end position="529"/>
    </location>
</feature>
<proteinExistence type="inferred from homology"/>
<comment type="subcellular location">
    <subcellularLocation>
        <location evidence="1">Membrane</location>
        <topology evidence="1">Multi-pass membrane protein</topology>
    </subcellularLocation>
</comment>
<feature type="transmembrane region" description="Helical" evidence="11">
    <location>
        <begin position="180"/>
        <end position="198"/>
    </location>
</feature>
<comment type="similarity">
    <text evidence="2 9">Belongs to the major facilitator superfamily. Sugar transporter (TC 2.A.1.1) family.</text>
</comment>
<keyword evidence="5 11" id="KW-0812">Transmembrane</keyword>
<dbReference type="Proteomes" id="UP000009131">
    <property type="component" value="Unassembled WGS sequence"/>
</dbReference>
<feature type="transmembrane region" description="Helical" evidence="11">
    <location>
        <begin position="87"/>
        <end position="106"/>
    </location>
</feature>
<organism evidence="14 15">
    <name type="scientific">Mixia osmundae (strain CBS 9802 / IAM 14324 / JCM 22182 / KY 12970)</name>
    <dbReference type="NCBI Taxonomy" id="764103"/>
    <lineage>
        <taxon>Eukaryota</taxon>
        <taxon>Fungi</taxon>
        <taxon>Dikarya</taxon>
        <taxon>Basidiomycota</taxon>
        <taxon>Pucciniomycotina</taxon>
        <taxon>Mixiomycetes</taxon>
        <taxon>Mixiales</taxon>
        <taxon>Mixiaceae</taxon>
        <taxon>Mixia</taxon>
    </lineage>
</organism>
<dbReference type="eggNOG" id="KOG0254">
    <property type="taxonomic scope" value="Eukaryota"/>
</dbReference>
<dbReference type="InterPro" id="IPR005829">
    <property type="entry name" value="Sugar_transporter_CS"/>
</dbReference>
<feature type="domain" description="Major facilitator superfamily (MFS) profile" evidence="13">
    <location>
        <begin position="9"/>
        <end position="454"/>
    </location>
</feature>
<evidence type="ECO:0000259" key="13">
    <source>
        <dbReference type="PROSITE" id="PS50850"/>
    </source>
</evidence>
<reference evidence="14 15" key="1">
    <citation type="journal article" date="2011" name="J. Gen. Appl. Microbiol.">
        <title>Draft genome sequencing of the enigmatic basidiomycete Mixia osmundae.</title>
        <authorList>
            <person name="Nishida H."/>
            <person name="Nagatsuka Y."/>
            <person name="Sugiyama J."/>
        </authorList>
    </citation>
    <scope>NUCLEOTIDE SEQUENCE [LARGE SCALE GENOMIC DNA]</scope>
    <source>
        <strain evidence="15">CBS 9802 / IAM 14324 / JCM 22182 / KY 12970</strain>
    </source>
</reference>
<feature type="transmembrane region" description="Helical" evidence="11">
    <location>
        <begin position="402"/>
        <end position="423"/>
    </location>
</feature>
<feature type="transmembrane region" description="Helical" evidence="11">
    <location>
        <begin position="429"/>
        <end position="450"/>
    </location>
</feature>
<dbReference type="InterPro" id="IPR020846">
    <property type="entry name" value="MFS_dom"/>
</dbReference>
<name>G7DVS4_MIXOS</name>
<sequence>MITPLGIVLALISSMAGFLFGYDTGQISDILVMRDFLERFGETNTSGGVQFSNVREGLIVGMLSIGSGLGALSQAPFSDRLGRRKAMMIFLSVFMVGVLIQVLSYSSWVQLMIGRFIAGIGVGGMSAIAPLYVAETAHKQLRGTLVAMFQLFVTLGILIAYCICIGTRDIAGAGSWRTPIAIGFLPPIVMMAGVIFILPESPRWLMAHDRSQEAAQAVARIAVMPADSPYVLREVESIASAARAEKMRSKATWSDAFRPAGKTRYRTLLLIFLQVAQQATGANYFFYYGATVLQSVGISDSFVTQLILGGINFVCTLFVGLVVVRILNRRTVLIVGALWQSGWLFIFSAVGTAKDPTTNKAAGNVMVVASALFILGFASTWGVSIWVAVAETPSTRFRAKSGALATGSNWISNFVLAFATPFANEAISFSYGFVFAGCNLFAAIVVYFTLYESKDLTVEAIDMMYNDPAVKPWTSSKWVPPGYESRLDIKQQAEAAELGKPTATEHQIEKSSLEDSNTNSDGQIRSKNA</sequence>
<dbReference type="InterPro" id="IPR036259">
    <property type="entry name" value="MFS_trans_sf"/>
</dbReference>
<dbReference type="OrthoDB" id="5141738at2759"/>
<evidence type="ECO:0000256" key="2">
    <source>
        <dbReference type="ARBA" id="ARBA00010992"/>
    </source>
</evidence>
<dbReference type="AlphaFoldDB" id="G7DVS4"/>
<dbReference type="CDD" id="cd17356">
    <property type="entry name" value="MFS_HXT"/>
    <property type="match status" value="1"/>
</dbReference>
<feature type="transmembrane region" description="Helical" evidence="11">
    <location>
        <begin position="145"/>
        <end position="168"/>
    </location>
</feature>
<evidence type="ECO:0000256" key="9">
    <source>
        <dbReference type="RuleBase" id="RU003346"/>
    </source>
</evidence>
<dbReference type="GO" id="GO:0005886">
    <property type="term" value="C:plasma membrane"/>
    <property type="evidence" value="ECO:0007669"/>
    <property type="project" value="TreeGrafter"/>
</dbReference>